<evidence type="ECO:0000256" key="1">
    <source>
        <dbReference type="ARBA" id="ARBA00004442"/>
    </source>
</evidence>
<dbReference type="Gene3D" id="3.30.1330.60">
    <property type="entry name" value="OmpA-like domain"/>
    <property type="match status" value="1"/>
</dbReference>
<keyword evidence="5" id="KW-0732">Signal</keyword>
<dbReference type="InterPro" id="IPR036737">
    <property type="entry name" value="OmpA-like_sf"/>
</dbReference>
<dbReference type="PRINTS" id="PR01021">
    <property type="entry name" value="OMPADOMAIN"/>
</dbReference>
<dbReference type="InterPro" id="IPR006664">
    <property type="entry name" value="OMP_bac"/>
</dbReference>
<evidence type="ECO:0000313" key="7">
    <source>
        <dbReference type="EMBL" id="ASP18898.1"/>
    </source>
</evidence>
<proteinExistence type="predicted"/>
<dbReference type="OrthoDB" id="9792021at2"/>
<evidence type="ECO:0000313" key="8">
    <source>
        <dbReference type="Proteomes" id="UP000203589"/>
    </source>
</evidence>
<name>A0A222DYX3_9RHOB</name>
<dbReference type="AlphaFoldDB" id="A0A222DYX3"/>
<dbReference type="PROSITE" id="PS51123">
    <property type="entry name" value="OMPA_2"/>
    <property type="match status" value="1"/>
</dbReference>
<evidence type="ECO:0000256" key="3">
    <source>
        <dbReference type="ARBA" id="ARBA00023237"/>
    </source>
</evidence>
<keyword evidence="8" id="KW-1185">Reference proteome</keyword>
<sequence length="317" mass="33397">MTSTTRKRAEALGLTLCLALCLALGVSGADAAELSLPPGAQQSFSTVQSPGAYALPTGPWQNGTLPVERVEGRVEVAAWHIPGNADTPFQLAKPMRDALVANGFEILLDCRSRACGGFDFRFATLVLPAPEMFVDLTDFHFVSAMSGDQGAVSILTSRDARSGYVQIIRAGGSVTGIRPSAKPATVAPTAEVQGIAEQLDSLGHVILDDLVFRTGSTALGDGRFASLDAIAAYLAQNPSRTILFVGHTDATGSLEANRSVSLRRAQAAVTYLRERHNTPPRQIGAQGAGYLAPVASNLTPEGREVNRRVEAVLISTE</sequence>
<dbReference type="PANTHER" id="PTHR30329">
    <property type="entry name" value="STATOR ELEMENT OF FLAGELLAR MOTOR COMPLEX"/>
    <property type="match status" value="1"/>
</dbReference>
<dbReference type="CDD" id="cd07185">
    <property type="entry name" value="OmpA_C-like"/>
    <property type="match status" value="1"/>
</dbReference>
<keyword evidence="2 4" id="KW-0472">Membrane</keyword>
<evidence type="ECO:0000256" key="2">
    <source>
        <dbReference type="ARBA" id="ARBA00023136"/>
    </source>
</evidence>
<keyword evidence="3" id="KW-0998">Cell outer membrane</keyword>
<feature type="chain" id="PRO_5012262401" evidence="5">
    <location>
        <begin position="32"/>
        <end position="317"/>
    </location>
</feature>
<protein>
    <submittedName>
        <fullName evidence="7">Outer membrane porin F</fullName>
    </submittedName>
</protein>
<evidence type="ECO:0000256" key="4">
    <source>
        <dbReference type="PROSITE-ProRule" id="PRU00473"/>
    </source>
</evidence>
<reference evidence="7 8" key="1">
    <citation type="submission" date="2017-07" db="EMBL/GenBank/DDBJ databases">
        <title>Genome Sequence of Antarctobacter heliothermus Strain SMS3 Isolated from a culture of the Diatom Skeletonema marinoi.</title>
        <authorList>
            <person name="Topel M."/>
            <person name="Pinder M.I.M."/>
            <person name="Johansson O.N."/>
            <person name="Kourtchenko O."/>
            <person name="Godhe A."/>
            <person name="Clarke A.K."/>
        </authorList>
    </citation>
    <scope>NUCLEOTIDE SEQUENCE [LARGE SCALE GENOMIC DNA]</scope>
    <source>
        <strain evidence="7 8">SMS3</strain>
    </source>
</reference>
<dbReference type="RefSeq" id="WP_094033228.1">
    <property type="nucleotide sequence ID" value="NZ_CP022540.1"/>
</dbReference>
<gene>
    <name evidence="7" type="ORF">ANTHELSMS3_00172</name>
</gene>
<accession>A0A222DYX3</accession>
<organism evidence="7 8">
    <name type="scientific">Antarctobacter heliothermus</name>
    <dbReference type="NCBI Taxonomy" id="74033"/>
    <lineage>
        <taxon>Bacteria</taxon>
        <taxon>Pseudomonadati</taxon>
        <taxon>Pseudomonadota</taxon>
        <taxon>Alphaproteobacteria</taxon>
        <taxon>Rhodobacterales</taxon>
        <taxon>Roseobacteraceae</taxon>
        <taxon>Antarctobacter</taxon>
    </lineage>
</organism>
<dbReference type="InterPro" id="IPR050330">
    <property type="entry name" value="Bact_OuterMem_StrucFunc"/>
</dbReference>
<dbReference type="Pfam" id="PF00691">
    <property type="entry name" value="OmpA"/>
    <property type="match status" value="1"/>
</dbReference>
<dbReference type="Proteomes" id="UP000203589">
    <property type="component" value="Chromosome"/>
</dbReference>
<dbReference type="EMBL" id="CP022540">
    <property type="protein sequence ID" value="ASP18898.1"/>
    <property type="molecule type" value="Genomic_DNA"/>
</dbReference>
<evidence type="ECO:0000259" key="6">
    <source>
        <dbReference type="PROSITE" id="PS51123"/>
    </source>
</evidence>
<dbReference type="SUPFAM" id="SSF103088">
    <property type="entry name" value="OmpA-like"/>
    <property type="match status" value="1"/>
</dbReference>
<evidence type="ECO:0000256" key="5">
    <source>
        <dbReference type="SAM" id="SignalP"/>
    </source>
</evidence>
<comment type="subcellular location">
    <subcellularLocation>
        <location evidence="1">Cell outer membrane</location>
    </subcellularLocation>
</comment>
<dbReference type="KEGG" id="aht:ANTHELSMS3_00172"/>
<dbReference type="PANTHER" id="PTHR30329:SF21">
    <property type="entry name" value="LIPOPROTEIN YIAD-RELATED"/>
    <property type="match status" value="1"/>
</dbReference>
<feature type="domain" description="OmpA-like" evidence="6">
    <location>
        <begin position="199"/>
        <end position="317"/>
    </location>
</feature>
<feature type="signal peptide" evidence="5">
    <location>
        <begin position="1"/>
        <end position="31"/>
    </location>
</feature>
<dbReference type="InterPro" id="IPR006665">
    <property type="entry name" value="OmpA-like"/>
</dbReference>
<dbReference type="GO" id="GO:0009279">
    <property type="term" value="C:cell outer membrane"/>
    <property type="evidence" value="ECO:0007669"/>
    <property type="project" value="UniProtKB-SubCell"/>
</dbReference>